<feature type="compositionally biased region" description="Basic residues" evidence="1">
    <location>
        <begin position="64"/>
        <end position="76"/>
    </location>
</feature>
<sequence>MEKRDHGDHEPRVSDSASLPGYMKATESARAKVQASFSPKSSPDVHDDKISKRHSLPAGDGKQGHPHVLRGRNLQHRRTRKALALLLLKLLLREDGKYNQSCKEARDQKIFDVIDR</sequence>
<dbReference type="InterPro" id="IPR025064">
    <property type="entry name" value="DUF4005"/>
</dbReference>
<feature type="domain" description="DUF4005" evidence="2">
    <location>
        <begin position="12"/>
        <end position="67"/>
    </location>
</feature>
<proteinExistence type="predicted"/>
<feature type="region of interest" description="Disordered" evidence="1">
    <location>
        <begin position="1"/>
        <end position="76"/>
    </location>
</feature>
<accession>A0A6V7PH62</accession>
<evidence type="ECO:0000259" key="2">
    <source>
        <dbReference type="Pfam" id="PF13178"/>
    </source>
</evidence>
<dbReference type="Pfam" id="PF13178">
    <property type="entry name" value="DUF4005"/>
    <property type="match status" value="1"/>
</dbReference>
<dbReference type="EMBL" id="LR862148">
    <property type="protein sequence ID" value="CAD1830157.1"/>
    <property type="molecule type" value="Genomic_DNA"/>
</dbReference>
<reference evidence="3" key="1">
    <citation type="submission" date="2020-07" db="EMBL/GenBank/DDBJ databases">
        <authorList>
            <person name="Lin J."/>
        </authorList>
    </citation>
    <scope>NUCLEOTIDE SEQUENCE</scope>
</reference>
<evidence type="ECO:0000313" key="3">
    <source>
        <dbReference type="EMBL" id="CAD1830157.1"/>
    </source>
</evidence>
<organism evidence="3">
    <name type="scientific">Ananas comosus var. bracteatus</name>
    <name type="common">red pineapple</name>
    <dbReference type="NCBI Taxonomy" id="296719"/>
    <lineage>
        <taxon>Eukaryota</taxon>
        <taxon>Viridiplantae</taxon>
        <taxon>Streptophyta</taxon>
        <taxon>Embryophyta</taxon>
        <taxon>Tracheophyta</taxon>
        <taxon>Spermatophyta</taxon>
        <taxon>Magnoliopsida</taxon>
        <taxon>Liliopsida</taxon>
        <taxon>Poales</taxon>
        <taxon>Bromeliaceae</taxon>
        <taxon>Bromelioideae</taxon>
        <taxon>Ananas</taxon>
    </lineage>
</organism>
<name>A0A6V7PH62_ANACO</name>
<evidence type="ECO:0000256" key="1">
    <source>
        <dbReference type="SAM" id="MobiDB-lite"/>
    </source>
</evidence>
<gene>
    <name evidence="3" type="ORF">CB5_LOCUS13368</name>
</gene>
<protein>
    <recommendedName>
        <fullName evidence="2">DUF4005 domain-containing protein</fullName>
    </recommendedName>
</protein>
<dbReference type="AlphaFoldDB" id="A0A6V7PH62"/>
<feature type="compositionally biased region" description="Basic and acidic residues" evidence="1">
    <location>
        <begin position="1"/>
        <end position="13"/>
    </location>
</feature>